<evidence type="ECO:0000256" key="6">
    <source>
        <dbReference type="ARBA" id="ARBA00023125"/>
    </source>
</evidence>
<gene>
    <name evidence="12" type="ORF">CAP_6021</name>
</gene>
<dbReference type="SMART" id="SM00448">
    <property type="entry name" value="REC"/>
    <property type="match status" value="1"/>
</dbReference>
<feature type="domain" description="Response regulatory" evidence="10">
    <location>
        <begin position="7"/>
        <end position="120"/>
    </location>
</feature>
<evidence type="ECO:0000313" key="12">
    <source>
        <dbReference type="EMBL" id="EYF08260.1"/>
    </source>
</evidence>
<dbReference type="STRING" id="1192034.CAP_6021"/>
<dbReference type="GO" id="GO:0045893">
    <property type="term" value="P:positive regulation of DNA-templated transcription"/>
    <property type="evidence" value="ECO:0007669"/>
    <property type="project" value="UniProtKB-ARBA"/>
</dbReference>
<dbReference type="Gene3D" id="6.10.250.690">
    <property type="match status" value="1"/>
</dbReference>
<dbReference type="InterPro" id="IPR039420">
    <property type="entry name" value="WalR-like"/>
</dbReference>
<evidence type="ECO:0000313" key="13">
    <source>
        <dbReference type="Proteomes" id="UP000019678"/>
    </source>
</evidence>
<dbReference type="Pfam" id="PF00072">
    <property type="entry name" value="Response_reg"/>
    <property type="match status" value="1"/>
</dbReference>
<feature type="domain" description="OmpR/PhoB-type" evidence="11">
    <location>
        <begin position="139"/>
        <end position="238"/>
    </location>
</feature>
<evidence type="ECO:0000256" key="3">
    <source>
        <dbReference type="ARBA" id="ARBA00022553"/>
    </source>
</evidence>
<proteinExistence type="predicted"/>
<accession>A0A017THF0</accession>
<dbReference type="GO" id="GO:0005829">
    <property type="term" value="C:cytosol"/>
    <property type="evidence" value="ECO:0007669"/>
    <property type="project" value="TreeGrafter"/>
</dbReference>
<keyword evidence="2" id="KW-0963">Cytoplasm</keyword>
<evidence type="ECO:0000256" key="4">
    <source>
        <dbReference type="ARBA" id="ARBA00023012"/>
    </source>
</evidence>
<dbReference type="PANTHER" id="PTHR48111">
    <property type="entry name" value="REGULATOR OF RPOS"/>
    <property type="match status" value="1"/>
</dbReference>
<feature type="DNA-binding region" description="OmpR/PhoB-type" evidence="9">
    <location>
        <begin position="139"/>
        <end position="238"/>
    </location>
</feature>
<evidence type="ECO:0000259" key="10">
    <source>
        <dbReference type="PROSITE" id="PS50110"/>
    </source>
</evidence>
<dbReference type="EMBL" id="ASRX01000005">
    <property type="protein sequence ID" value="EYF08260.1"/>
    <property type="molecule type" value="Genomic_DNA"/>
</dbReference>
<dbReference type="Pfam" id="PF00486">
    <property type="entry name" value="Trans_reg_C"/>
    <property type="match status" value="1"/>
</dbReference>
<dbReference type="CDD" id="cd17620">
    <property type="entry name" value="REC_OmpR_KdpE-like"/>
    <property type="match status" value="1"/>
</dbReference>
<evidence type="ECO:0000256" key="8">
    <source>
        <dbReference type="PROSITE-ProRule" id="PRU00169"/>
    </source>
</evidence>
<dbReference type="CDD" id="cd00383">
    <property type="entry name" value="trans_reg_C"/>
    <property type="match status" value="1"/>
</dbReference>
<comment type="subcellular location">
    <subcellularLocation>
        <location evidence="1">Cytoplasm</location>
    </subcellularLocation>
</comment>
<dbReference type="SMART" id="SM00862">
    <property type="entry name" value="Trans_reg_C"/>
    <property type="match status" value="1"/>
</dbReference>
<evidence type="ECO:0000256" key="1">
    <source>
        <dbReference type="ARBA" id="ARBA00004496"/>
    </source>
</evidence>
<evidence type="ECO:0000256" key="5">
    <source>
        <dbReference type="ARBA" id="ARBA00023015"/>
    </source>
</evidence>
<dbReference type="PROSITE" id="PS50110">
    <property type="entry name" value="RESPONSE_REGULATORY"/>
    <property type="match status" value="1"/>
</dbReference>
<dbReference type="PROSITE" id="PS51755">
    <property type="entry name" value="OMPR_PHOB"/>
    <property type="match status" value="1"/>
</dbReference>
<dbReference type="GO" id="GO:0000987">
    <property type="term" value="F:cis-regulatory region sequence-specific DNA binding"/>
    <property type="evidence" value="ECO:0007669"/>
    <property type="project" value="UniProtKB-ARBA"/>
</dbReference>
<dbReference type="PANTHER" id="PTHR48111:SF50">
    <property type="entry name" value="KDP OPERON TRANSCRIPTIONAL REGULATORY PROTEIN KDPE"/>
    <property type="match status" value="1"/>
</dbReference>
<organism evidence="12 13">
    <name type="scientific">Chondromyces apiculatus DSM 436</name>
    <dbReference type="NCBI Taxonomy" id="1192034"/>
    <lineage>
        <taxon>Bacteria</taxon>
        <taxon>Pseudomonadati</taxon>
        <taxon>Myxococcota</taxon>
        <taxon>Polyangia</taxon>
        <taxon>Polyangiales</taxon>
        <taxon>Polyangiaceae</taxon>
        <taxon>Chondromyces</taxon>
    </lineage>
</organism>
<dbReference type="OrthoDB" id="9793321at2"/>
<dbReference type="InterPro" id="IPR001789">
    <property type="entry name" value="Sig_transdc_resp-reg_receiver"/>
</dbReference>
<feature type="modified residue" description="4-aspartylphosphate" evidence="8">
    <location>
        <position position="56"/>
    </location>
</feature>
<dbReference type="GO" id="GO:0032993">
    <property type="term" value="C:protein-DNA complex"/>
    <property type="evidence" value="ECO:0007669"/>
    <property type="project" value="TreeGrafter"/>
</dbReference>
<evidence type="ECO:0000256" key="9">
    <source>
        <dbReference type="PROSITE-ProRule" id="PRU01091"/>
    </source>
</evidence>
<dbReference type="eggNOG" id="COG0745">
    <property type="taxonomic scope" value="Bacteria"/>
</dbReference>
<evidence type="ECO:0000256" key="7">
    <source>
        <dbReference type="ARBA" id="ARBA00023163"/>
    </source>
</evidence>
<dbReference type="GO" id="GO:0000156">
    <property type="term" value="F:phosphorelay response regulator activity"/>
    <property type="evidence" value="ECO:0007669"/>
    <property type="project" value="TreeGrafter"/>
</dbReference>
<keyword evidence="3 8" id="KW-0597">Phosphoprotein</keyword>
<dbReference type="RefSeq" id="WP_044236226.1">
    <property type="nucleotide sequence ID" value="NZ_ASRX01000005.1"/>
</dbReference>
<dbReference type="InterPro" id="IPR011006">
    <property type="entry name" value="CheY-like_superfamily"/>
</dbReference>
<keyword evidence="4" id="KW-0902">Two-component regulatory system</keyword>
<evidence type="ECO:0000259" key="11">
    <source>
        <dbReference type="PROSITE" id="PS51755"/>
    </source>
</evidence>
<keyword evidence="5" id="KW-0805">Transcription regulation</keyword>
<dbReference type="Gene3D" id="1.10.10.10">
    <property type="entry name" value="Winged helix-like DNA-binding domain superfamily/Winged helix DNA-binding domain"/>
    <property type="match status" value="1"/>
</dbReference>
<dbReference type="Gene3D" id="3.40.50.2300">
    <property type="match status" value="1"/>
</dbReference>
<dbReference type="SUPFAM" id="SSF52172">
    <property type="entry name" value="CheY-like"/>
    <property type="match status" value="1"/>
</dbReference>
<dbReference type="FunFam" id="1.10.10.10:FF:000210">
    <property type="entry name" value="Winged-helix transcriptional response regulator KdpE"/>
    <property type="match status" value="1"/>
</dbReference>
<dbReference type="FunFam" id="3.40.50.2300:FF:000021">
    <property type="entry name" value="Two-component system response regulator KdpE"/>
    <property type="match status" value="1"/>
</dbReference>
<keyword evidence="6 9" id="KW-0238">DNA-binding</keyword>
<dbReference type="InterPro" id="IPR036388">
    <property type="entry name" value="WH-like_DNA-bd_sf"/>
</dbReference>
<sequence>MSEPGALVLVVEDEPQMRKFIRASLTSHGYRIVEAERAGEVVALTTSHNPDLILLDLGLPDGDGLEITRQVREWSRIPILVISARGREDDKVAALDAGADDYLTKPFGVNELLARMRVALRHAQQTQQGGVGGAGGATTAVIEIGKLRVDLARREVRVGGEEVHLTPIEYKLLTLMAQHAGKVLTHRQILQEVWGPGYAAQTHYVRVHMAELRKKIEADPARPRLLVTEPGVGYRLRDRGPGE</sequence>
<evidence type="ECO:0000256" key="2">
    <source>
        <dbReference type="ARBA" id="ARBA00022490"/>
    </source>
</evidence>
<reference evidence="12 13" key="1">
    <citation type="submission" date="2013-05" db="EMBL/GenBank/DDBJ databases">
        <title>Genome assembly of Chondromyces apiculatus DSM 436.</title>
        <authorList>
            <person name="Sharma G."/>
            <person name="Khatri I."/>
            <person name="Kaur C."/>
            <person name="Mayilraj S."/>
            <person name="Subramanian S."/>
        </authorList>
    </citation>
    <scope>NUCLEOTIDE SEQUENCE [LARGE SCALE GENOMIC DNA]</scope>
    <source>
        <strain evidence="12 13">DSM 436</strain>
    </source>
</reference>
<keyword evidence="13" id="KW-1185">Reference proteome</keyword>
<dbReference type="GO" id="GO:0042802">
    <property type="term" value="F:identical protein binding"/>
    <property type="evidence" value="ECO:0007669"/>
    <property type="project" value="UniProtKB-ARBA"/>
</dbReference>
<name>A0A017THF0_9BACT</name>
<dbReference type="InterPro" id="IPR001867">
    <property type="entry name" value="OmpR/PhoB-type_DNA-bd"/>
</dbReference>
<protein>
    <submittedName>
        <fullName evidence="12">DNA-binding response regulator KdpE</fullName>
    </submittedName>
</protein>
<keyword evidence="7" id="KW-0804">Transcription</keyword>
<dbReference type="AlphaFoldDB" id="A0A017THF0"/>
<comment type="caution">
    <text evidence="12">The sequence shown here is derived from an EMBL/GenBank/DDBJ whole genome shotgun (WGS) entry which is preliminary data.</text>
</comment>
<dbReference type="Proteomes" id="UP000019678">
    <property type="component" value="Unassembled WGS sequence"/>
</dbReference>